<dbReference type="Proteomes" id="UP001324634">
    <property type="component" value="Chromosome"/>
</dbReference>
<gene>
    <name evidence="4" type="ORF">SOO65_04330</name>
</gene>
<dbReference type="Gene3D" id="3.40.225.10">
    <property type="entry name" value="Class II aldolase/adducin N-terminal domain"/>
    <property type="match status" value="1"/>
</dbReference>
<dbReference type="GO" id="GO:0005829">
    <property type="term" value="C:cytosol"/>
    <property type="evidence" value="ECO:0007669"/>
    <property type="project" value="TreeGrafter"/>
</dbReference>
<dbReference type="SUPFAM" id="SSF53639">
    <property type="entry name" value="AraD/HMP-PK domain-like"/>
    <property type="match status" value="1"/>
</dbReference>
<dbReference type="GO" id="GO:0046872">
    <property type="term" value="F:metal ion binding"/>
    <property type="evidence" value="ECO:0007669"/>
    <property type="project" value="UniProtKB-KW"/>
</dbReference>
<name>A0AAX4HRI1_9BACT</name>
<dbReference type="PANTHER" id="PTHR22789">
    <property type="entry name" value="FUCULOSE PHOSPHATE ALDOLASE"/>
    <property type="match status" value="1"/>
</dbReference>
<dbReference type="InterPro" id="IPR001303">
    <property type="entry name" value="Aldolase_II/adducin_N"/>
</dbReference>
<feature type="domain" description="Class II aldolase/adducin N-terminal" evidence="3">
    <location>
        <begin position="35"/>
        <end position="205"/>
    </location>
</feature>
<evidence type="ECO:0000256" key="2">
    <source>
        <dbReference type="ARBA" id="ARBA00023239"/>
    </source>
</evidence>
<reference evidence="4 5" key="1">
    <citation type="submission" date="2023-11" db="EMBL/GenBank/DDBJ databases">
        <title>Peredibacter starrii A3.12.</title>
        <authorList>
            <person name="Mitchell R.J."/>
        </authorList>
    </citation>
    <scope>NUCLEOTIDE SEQUENCE [LARGE SCALE GENOMIC DNA]</scope>
    <source>
        <strain evidence="4 5">A3.12</strain>
    </source>
</reference>
<dbReference type="GO" id="GO:0016832">
    <property type="term" value="F:aldehyde-lyase activity"/>
    <property type="evidence" value="ECO:0007669"/>
    <property type="project" value="TreeGrafter"/>
</dbReference>
<dbReference type="SMART" id="SM01007">
    <property type="entry name" value="Aldolase_II"/>
    <property type="match status" value="1"/>
</dbReference>
<keyword evidence="1" id="KW-0479">Metal-binding</keyword>
<dbReference type="GO" id="GO:0019323">
    <property type="term" value="P:pentose catabolic process"/>
    <property type="evidence" value="ECO:0007669"/>
    <property type="project" value="TreeGrafter"/>
</dbReference>
<dbReference type="AlphaFoldDB" id="A0AAX4HRI1"/>
<dbReference type="KEGG" id="psti:SOO65_04330"/>
<evidence type="ECO:0000313" key="4">
    <source>
        <dbReference type="EMBL" id="WPU65965.1"/>
    </source>
</evidence>
<organism evidence="4 5">
    <name type="scientific">Peredibacter starrii</name>
    <dbReference type="NCBI Taxonomy" id="28202"/>
    <lineage>
        <taxon>Bacteria</taxon>
        <taxon>Pseudomonadati</taxon>
        <taxon>Bdellovibrionota</taxon>
        <taxon>Bacteriovoracia</taxon>
        <taxon>Bacteriovoracales</taxon>
        <taxon>Bacteriovoracaceae</taxon>
        <taxon>Peredibacter</taxon>
    </lineage>
</organism>
<keyword evidence="5" id="KW-1185">Reference proteome</keyword>
<dbReference type="InterPro" id="IPR036409">
    <property type="entry name" value="Aldolase_II/adducin_N_sf"/>
</dbReference>
<evidence type="ECO:0000313" key="5">
    <source>
        <dbReference type="Proteomes" id="UP001324634"/>
    </source>
</evidence>
<dbReference type="InterPro" id="IPR050197">
    <property type="entry name" value="Aldolase_class_II_sugar_metab"/>
</dbReference>
<dbReference type="Pfam" id="PF00596">
    <property type="entry name" value="Aldolase_II"/>
    <property type="match status" value="1"/>
</dbReference>
<dbReference type="RefSeq" id="WP_321397515.1">
    <property type="nucleotide sequence ID" value="NZ_CP139487.1"/>
</dbReference>
<proteinExistence type="predicted"/>
<protein>
    <submittedName>
        <fullName evidence="4">Class II aldolase/adducin family protein</fullName>
    </submittedName>
</protein>
<evidence type="ECO:0000256" key="1">
    <source>
        <dbReference type="ARBA" id="ARBA00022723"/>
    </source>
</evidence>
<accession>A0AAX4HRI1</accession>
<dbReference type="EMBL" id="CP139487">
    <property type="protein sequence ID" value="WPU65965.1"/>
    <property type="molecule type" value="Genomic_DNA"/>
</dbReference>
<evidence type="ECO:0000259" key="3">
    <source>
        <dbReference type="SMART" id="SM01007"/>
    </source>
</evidence>
<dbReference type="PANTHER" id="PTHR22789:SF0">
    <property type="entry name" value="3-OXO-TETRONATE 4-PHOSPHATE DECARBOXYLASE-RELATED"/>
    <property type="match status" value="1"/>
</dbReference>
<sequence length="205" mass="22888">MNTNRDEGVIKFKLTLKRAPAPEMNQVIALEKWRALFFKLALIGEYPIDKIGYGNLSSRIGKKTFIITGSQTGHLAHLQAHHYSKVIECDLKKGSVTAEGLIPPSSESLTHYGMYEANPNINYVFHVHHQKLWEMMCNGPFDYISDDVPYGTQAMAEAASQLMGTKTSGIFVMKGHEDGIISYGATPEEAGKIILELYRKLAVRQ</sequence>
<keyword evidence="2" id="KW-0456">Lyase</keyword>